<proteinExistence type="predicted"/>
<dbReference type="RefSeq" id="WP_107044856.1">
    <property type="nucleotide sequence ID" value="NZ_NWTX01000030.1"/>
</dbReference>
<name>A0A2T3G7Q9_9BIFI</name>
<feature type="transmembrane region" description="Helical" evidence="1">
    <location>
        <begin position="290"/>
        <end position="309"/>
    </location>
</feature>
<keyword evidence="1" id="KW-0812">Transmembrane</keyword>
<feature type="transmembrane region" description="Helical" evidence="1">
    <location>
        <begin position="613"/>
        <end position="634"/>
    </location>
</feature>
<protein>
    <recommendedName>
        <fullName evidence="4">ABC transporter permease</fullName>
    </recommendedName>
</protein>
<feature type="transmembrane region" description="Helical" evidence="1">
    <location>
        <begin position="170"/>
        <end position="192"/>
    </location>
</feature>
<feature type="transmembrane region" description="Helical" evidence="1">
    <location>
        <begin position="218"/>
        <end position="243"/>
    </location>
</feature>
<evidence type="ECO:0000313" key="2">
    <source>
        <dbReference type="EMBL" id="PST45540.1"/>
    </source>
</evidence>
<evidence type="ECO:0000256" key="1">
    <source>
        <dbReference type="SAM" id="Phobius"/>
    </source>
</evidence>
<accession>A0A2T3G7Q9</accession>
<keyword evidence="3" id="KW-1185">Reference proteome</keyword>
<dbReference type="EMBL" id="NWTX01000030">
    <property type="protein sequence ID" value="PST45540.1"/>
    <property type="molecule type" value="Genomic_DNA"/>
</dbReference>
<dbReference type="AlphaFoldDB" id="A0A2T3G7Q9"/>
<comment type="caution">
    <text evidence="2">The sequence shown here is derived from an EMBL/GenBank/DDBJ whole genome shotgun (WGS) entry which is preliminary data.</text>
</comment>
<reference evidence="3" key="1">
    <citation type="submission" date="2017-09" db="EMBL/GenBank/DDBJ databases">
        <authorList>
            <person name="Sela D.A."/>
            <person name="Albert K."/>
        </authorList>
    </citation>
    <scope>NUCLEOTIDE SEQUENCE [LARGE SCALE GENOMIC DNA]</scope>
    <source>
        <strain evidence="3">UMA51805</strain>
    </source>
</reference>
<dbReference type="Proteomes" id="UP000240228">
    <property type="component" value="Unassembled WGS sequence"/>
</dbReference>
<organism evidence="2 3">
    <name type="scientific">Bifidobacterium callitrichos</name>
    <dbReference type="NCBI Taxonomy" id="762209"/>
    <lineage>
        <taxon>Bacteria</taxon>
        <taxon>Bacillati</taxon>
        <taxon>Actinomycetota</taxon>
        <taxon>Actinomycetes</taxon>
        <taxon>Bifidobacteriales</taxon>
        <taxon>Bifidobacteriaceae</taxon>
        <taxon>Bifidobacterium</taxon>
    </lineage>
</organism>
<evidence type="ECO:0000313" key="3">
    <source>
        <dbReference type="Proteomes" id="UP000240228"/>
    </source>
</evidence>
<feature type="transmembrane region" description="Helical" evidence="1">
    <location>
        <begin position="640"/>
        <end position="662"/>
    </location>
</feature>
<keyword evidence="1" id="KW-0472">Membrane</keyword>
<reference evidence="2 3" key="2">
    <citation type="submission" date="2018-03" db="EMBL/GenBank/DDBJ databases">
        <title>The comparative genomics of Bifidobacterium callitrichos reflects dietary carbohydrate utilization within the common marmoset gut.</title>
        <authorList>
            <person name="Rani A."/>
        </authorList>
    </citation>
    <scope>NUCLEOTIDE SEQUENCE [LARGE SCALE GENOMIC DNA]</scope>
    <source>
        <strain evidence="2 3">UMA51805</strain>
    </source>
</reference>
<keyword evidence="1" id="KW-1133">Transmembrane helix</keyword>
<gene>
    <name evidence="2" type="ORF">CPA40_10555</name>
</gene>
<evidence type="ECO:0008006" key="4">
    <source>
        <dbReference type="Google" id="ProtNLM"/>
    </source>
</evidence>
<feature type="transmembrane region" description="Helical" evidence="1">
    <location>
        <begin position="249"/>
        <end position="278"/>
    </location>
</feature>
<sequence>MMHRLLRIAVLLDVVVAVLAGALFAGMVGSWFPLGAEGAVQVTSAHNANVAVLGTVARDHHVVAAKLLSDSADANGADVLLIAGTHEHDARSVSSAPKPGETARGYVFGDRIVVREADTLTAPTGRWIVYGDAGDVRAFSASLRVKGLKTDSPEIASARYLLEQFMQTPLVVLPLFVFCLTLAAGLVASSAMMKRRAIQSFHGMPRAMAVARELGDDWLAEGIGMAMAVILWIIGSGAAWGFAPNRLPFLIVVVTSAGSLTVMLLASLLAVLMVAVLVPRVLDQVRGKRPLRAIMTVSVVALLACAVGASSTSAIAMGAINQASAAHHAAALAAEAPNAYALSFWNMANEETSRYMSRWRSFTDDLDRQGRLELIDYEPQCMLDQLDGRTPEASRPCLTVNPAAARQLGIPYDRAAEDKAQLLLPASMQEERPRLTDALGRLVNVEYDLADRIDGIHLTDTTIAAGNLGSAGSLSDDLTVRLYTPSAIQNNATQLRGTMIIVMPGTAISPSNRLSYASQGSILFAAQSAKQLADWLQTYDLTGLVASAQNTVEQARSQAAQARQAILEYGLMALTTIMGLAIVAATLGDGYCQRQRQRLFVQYIHGADFMRRYGWHILATLVCLIAGILAAQPWQSSGQWPLPAVLIMLAGMAATIITLIIWDRRMRADTIKQS</sequence>
<feature type="transmembrane region" description="Helical" evidence="1">
    <location>
        <begin position="569"/>
        <end position="592"/>
    </location>
</feature>